<accession>A0A0L6V6C9</accession>
<reference evidence="1 2" key="1">
    <citation type="submission" date="2015-08" db="EMBL/GenBank/DDBJ databases">
        <title>Next Generation Sequencing and Analysis of the Genome of Puccinia sorghi L Schw, the Causal Agent of Maize Common Rust.</title>
        <authorList>
            <person name="Rochi L."/>
            <person name="Burguener G."/>
            <person name="Darino M."/>
            <person name="Turjanski A."/>
            <person name="Kreff E."/>
            <person name="Dieguez M.J."/>
            <person name="Sacco F."/>
        </authorList>
    </citation>
    <scope>NUCLEOTIDE SEQUENCE [LARGE SCALE GENOMIC DNA]</scope>
    <source>
        <strain evidence="1 2">RO10H11247</strain>
    </source>
</reference>
<evidence type="ECO:0000313" key="2">
    <source>
        <dbReference type="Proteomes" id="UP000037035"/>
    </source>
</evidence>
<comment type="caution">
    <text evidence="1">The sequence shown here is derived from an EMBL/GenBank/DDBJ whole genome shotgun (WGS) entry which is preliminary data.</text>
</comment>
<sequence length="123" mass="13779">MDFKTKKNTSSKQITSTKSCISNHLNTSRKTKATQTWKITFHFANTTMRNDTLQPRAPLDFIHNTINNPQIDASIQLAVATCHLGSNCNGAAVLRLKNIFQVAYGTINLYTTQVIKAIYNMQS</sequence>
<proteinExistence type="predicted"/>
<gene>
    <name evidence="1" type="ORF">VP01_260g7</name>
</gene>
<dbReference type="OrthoDB" id="2408877at2759"/>
<evidence type="ECO:0000313" key="1">
    <source>
        <dbReference type="EMBL" id="KNZ55690.1"/>
    </source>
</evidence>
<dbReference type="EMBL" id="LAVV01007513">
    <property type="protein sequence ID" value="KNZ55690.1"/>
    <property type="molecule type" value="Genomic_DNA"/>
</dbReference>
<organism evidence="1 2">
    <name type="scientific">Puccinia sorghi</name>
    <dbReference type="NCBI Taxonomy" id="27349"/>
    <lineage>
        <taxon>Eukaryota</taxon>
        <taxon>Fungi</taxon>
        <taxon>Dikarya</taxon>
        <taxon>Basidiomycota</taxon>
        <taxon>Pucciniomycotina</taxon>
        <taxon>Pucciniomycetes</taxon>
        <taxon>Pucciniales</taxon>
        <taxon>Pucciniaceae</taxon>
        <taxon>Puccinia</taxon>
    </lineage>
</organism>
<dbReference type="VEuPathDB" id="FungiDB:VP01_260g7"/>
<keyword evidence="2" id="KW-1185">Reference proteome</keyword>
<protein>
    <submittedName>
        <fullName evidence="1">Uncharacterized protein</fullName>
    </submittedName>
</protein>
<dbReference type="Proteomes" id="UP000037035">
    <property type="component" value="Unassembled WGS sequence"/>
</dbReference>
<dbReference type="AlphaFoldDB" id="A0A0L6V6C9"/>
<name>A0A0L6V6C9_9BASI</name>